<keyword evidence="3" id="KW-0808">Transferase</keyword>
<dbReference type="InterPro" id="IPR050623">
    <property type="entry name" value="Glucan_succinyl_AcylTrfase"/>
</dbReference>
<evidence type="ECO:0000256" key="1">
    <source>
        <dbReference type="SAM" id="Phobius"/>
    </source>
</evidence>
<keyword evidence="1" id="KW-1133">Transmembrane helix</keyword>
<proteinExistence type="predicted"/>
<protein>
    <submittedName>
        <fullName evidence="3">Acyltransferase family protein</fullName>
    </submittedName>
</protein>
<feature type="transmembrane region" description="Helical" evidence="1">
    <location>
        <begin position="367"/>
        <end position="389"/>
    </location>
</feature>
<keyword evidence="1" id="KW-0472">Membrane</keyword>
<feature type="transmembrane region" description="Helical" evidence="1">
    <location>
        <begin position="98"/>
        <end position="121"/>
    </location>
</feature>
<dbReference type="GO" id="GO:0016747">
    <property type="term" value="F:acyltransferase activity, transferring groups other than amino-acyl groups"/>
    <property type="evidence" value="ECO:0007669"/>
    <property type="project" value="InterPro"/>
</dbReference>
<dbReference type="AlphaFoldDB" id="A0A1M7C3J7"/>
<feature type="transmembrane region" description="Helical" evidence="1">
    <location>
        <begin position="68"/>
        <end position="86"/>
    </location>
</feature>
<gene>
    <name evidence="3" type="ORF">SAMN05444159_6372</name>
</gene>
<dbReference type="PANTHER" id="PTHR36927:SF4">
    <property type="entry name" value="BLR5718 PROTEIN"/>
    <property type="match status" value="1"/>
</dbReference>
<dbReference type="EMBL" id="LT670844">
    <property type="protein sequence ID" value="SHL61794.1"/>
    <property type="molecule type" value="Genomic_DNA"/>
</dbReference>
<feature type="transmembrane region" description="Helical" evidence="1">
    <location>
        <begin position="230"/>
        <end position="250"/>
    </location>
</feature>
<feature type="transmembrane region" description="Helical" evidence="1">
    <location>
        <begin position="293"/>
        <end position="316"/>
    </location>
</feature>
<feature type="transmembrane region" description="Helical" evidence="1">
    <location>
        <begin position="337"/>
        <end position="355"/>
    </location>
</feature>
<reference evidence="3 4" key="1">
    <citation type="submission" date="2016-11" db="EMBL/GenBank/DDBJ databases">
        <authorList>
            <person name="Jaros S."/>
            <person name="Januszkiewicz K."/>
            <person name="Wedrychowicz H."/>
        </authorList>
    </citation>
    <scope>NUCLEOTIDE SEQUENCE [LARGE SCALE GENOMIC DNA]</scope>
    <source>
        <strain evidence="3 4">GAS499</strain>
    </source>
</reference>
<dbReference type="Proteomes" id="UP000189935">
    <property type="component" value="Chromosome I"/>
</dbReference>
<feature type="transmembrane region" description="Helical" evidence="1">
    <location>
        <begin position="141"/>
        <end position="168"/>
    </location>
</feature>
<dbReference type="InterPro" id="IPR002656">
    <property type="entry name" value="Acyl_transf_3_dom"/>
</dbReference>
<evidence type="ECO:0000313" key="4">
    <source>
        <dbReference type="Proteomes" id="UP000189935"/>
    </source>
</evidence>
<feature type="domain" description="Acyltransferase 3" evidence="2">
    <location>
        <begin position="22"/>
        <end position="385"/>
    </location>
</feature>
<name>A0A1M7C3J7_9BRAD</name>
<dbReference type="OrthoDB" id="7283199at2"/>
<dbReference type="PANTHER" id="PTHR36927">
    <property type="entry name" value="BLR4337 PROTEIN"/>
    <property type="match status" value="1"/>
</dbReference>
<keyword evidence="3" id="KW-0012">Acyltransferase</keyword>
<organism evidence="3 4">
    <name type="scientific">Bradyrhizobium lablabi</name>
    <dbReference type="NCBI Taxonomy" id="722472"/>
    <lineage>
        <taxon>Bacteria</taxon>
        <taxon>Pseudomonadati</taxon>
        <taxon>Pseudomonadota</taxon>
        <taxon>Alphaproteobacteria</taxon>
        <taxon>Hyphomicrobiales</taxon>
        <taxon>Nitrobacteraceae</taxon>
        <taxon>Bradyrhizobium</taxon>
    </lineage>
</organism>
<sequence length="399" mass="44797">MTSISHSAAAEVRTVPKAKARNAALDRARTFITMLVLIHHSVIAYTYYGHTDRQSFLGFDGVVLFNDSFFMSAMFFLSGLFVWPSLQRKGTDWFLRDRCWRLGLPFVVCALILMPIAYYAVELRLHPEVSFLAFWWKMVTVGPWMIGPAWFVWVLLALDVIAALVYRAAPGLVEAIGQLSLKSYQRPGLFFWALLIASVIVYVPAVLYFGASRWFAVGPVAVQASRVLLYLVYFFAGVGIGAVPFDKGLLASDGGLARRWPVWLAATVVTYSCIIALIYIKHGVLPDVNHQPLWWQVAYALAFVSYSAAQTFNILALFLRFDNDGSSIFDPLRDSAYGIYLIHYIPVLWLQYFLYDYSFSPVMQLTAIIKAIIVFVLTLAISWAATAALRKIPGATHVL</sequence>
<accession>A0A1M7C3J7</accession>
<dbReference type="Pfam" id="PF01757">
    <property type="entry name" value="Acyl_transf_3"/>
    <property type="match status" value="1"/>
</dbReference>
<feature type="transmembrane region" description="Helical" evidence="1">
    <location>
        <begin position="262"/>
        <end position="281"/>
    </location>
</feature>
<dbReference type="RefSeq" id="WP_079543581.1">
    <property type="nucleotide sequence ID" value="NZ_LT670844.1"/>
</dbReference>
<evidence type="ECO:0000313" key="3">
    <source>
        <dbReference type="EMBL" id="SHL61794.1"/>
    </source>
</evidence>
<evidence type="ECO:0000259" key="2">
    <source>
        <dbReference type="Pfam" id="PF01757"/>
    </source>
</evidence>
<feature type="transmembrane region" description="Helical" evidence="1">
    <location>
        <begin position="189"/>
        <end position="210"/>
    </location>
</feature>
<feature type="transmembrane region" description="Helical" evidence="1">
    <location>
        <begin position="31"/>
        <end position="48"/>
    </location>
</feature>
<keyword evidence="1" id="KW-0812">Transmembrane</keyword>